<reference evidence="3" key="2">
    <citation type="submission" date="2020-12" db="UniProtKB">
        <authorList>
            <consortium name="WormBaseParasite"/>
        </authorList>
    </citation>
    <scope>IDENTIFICATION</scope>
</reference>
<dbReference type="AlphaFoldDB" id="A0A090MZX8"/>
<dbReference type="GeneID" id="36382080"/>
<dbReference type="EMBL" id="LN609529">
    <property type="protein sequence ID" value="CEF69710.1"/>
    <property type="molecule type" value="Genomic_DNA"/>
</dbReference>
<protein>
    <submittedName>
        <fullName evidence="1 3">Uncharacterized protein</fullName>
    </submittedName>
</protein>
<sequence length="97" mass="11444">MIKGDNRLCSNPVYKKETCFADVTLGCYFGLGYLIINDTKIEERYIQGCFTRKNRRSTRRDVESKYGDKGHLRIFKKIKNINFQNDVKFCFNDLCNL</sequence>
<evidence type="ECO:0000313" key="3">
    <source>
        <dbReference type="WBParaSite" id="SRAE_2000435700.1"/>
    </source>
</evidence>
<dbReference type="CTD" id="36382080"/>
<gene>
    <name evidence="1 3 4" type="ORF">SRAE_2000435700</name>
</gene>
<dbReference type="WormBase" id="SRAE_2000435700">
    <property type="protein sequence ID" value="SRP06665"/>
    <property type="gene ID" value="WBGene00264587"/>
</dbReference>
<proteinExistence type="predicted"/>
<dbReference type="WBParaSite" id="SRAE_2000435700.1">
    <property type="protein sequence ID" value="SRAE_2000435700.1"/>
    <property type="gene ID" value="WBGene00264587"/>
</dbReference>
<accession>A0A090MZX8</accession>
<organism evidence="1">
    <name type="scientific">Strongyloides ratti</name>
    <name type="common">Parasitic roundworm</name>
    <dbReference type="NCBI Taxonomy" id="34506"/>
    <lineage>
        <taxon>Eukaryota</taxon>
        <taxon>Metazoa</taxon>
        <taxon>Ecdysozoa</taxon>
        <taxon>Nematoda</taxon>
        <taxon>Chromadorea</taxon>
        <taxon>Rhabditida</taxon>
        <taxon>Tylenchina</taxon>
        <taxon>Panagrolaimomorpha</taxon>
        <taxon>Strongyloidoidea</taxon>
        <taxon>Strongyloididae</taxon>
        <taxon>Strongyloides</taxon>
    </lineage>
</organism>
<name>A0A090MZX8_STRRB</name>
<dbReference type="Proteomes" id="UP000035682">
    <property type="component" value="Unplaced"/>
</dbReference>
<evidence type="ECO:0000313" key="1">
    <source>
        <dbReference type="EMBL" id="CEF69710.1"/>
    </source>
</evidence>
<dbReference type="RefSeq" id="XP_024508909.1">
    <property type="nucleotide sequence ID" value="XM_024643216.1"/>
</dbReference>
<evidence type="ECO:0000313" key="2">
    <source>
        <dbReference type="Proteomes" id="UP000035682"/>
    </source>
</evidence>
<keyword evidence="2" id="KW-1185">Reference proteome</keyword>
<reference evidence="1 2" key="1">
    <citation type="submission" date="2014-09" db="EMBL/GenBank/DDBJ databases">
        <authorList>
            <person name="Martin A.A."/>
        </authorList>
    </citation>
    <scope>NUCLEOTIDE SEQUENCE</scope>
    <source>
        <strain evidence="2">ED321</strain>
        <strain evidence="1">ED321 Heterogonic</strain>
    </source>
</reference>
<evidence type="ECO:0000313" key="4">
    <source>
        <dbReference type="WormBase" id="SRAE_2000435700"/>
    </source>
</evidence>